<dbReference type="AlphaFoldDB" id="C6BTB9"/>
<dbReference type="GO" id="GO:0015408">
    <property type="term" value="F:ABC-type ferric iron transporter activity"/>
    <property type="evidence" value="ECO:0007669"/>
    <property type="project" value="InterPro"/>
</dbReference>
<dbReference type="InterPro" id="IPR050093">
    <property type="entry name" value="ABC_SmlMolc_Importer"/>
</dbReference>
<dbReference type="PROSITE" id="PS50893">
    <property type="entry name" value="ABC_TRANSPORTER_2"/>
    <property type="match status" value="1"/>
</dbReference>
<keyword evidence="6" id="KW-0408">Iron</keyword>
<evidence type="ECO:0000256" key="8">
    <source>
        <dbReference type="ARBA" id="ARBA00023136"/>
    </source>
</evidence>
<dbReference type="SMART" id="SM00382">
    <property type="entry name" value="AAA"/>
    <property type="match status" value="1"/>
</dbReference>
<dbReference type="STRING" id="526222.Desal_3554"/>
<reference evidence="10 11" key="1">
    <citation type="submission" date="2009-06" db="EMBL/GenBank/DDBJ databases">
        <title>Complete sequence of Desulfovibrio salexigens DSM 2638.</title>
        <authorList>
            <consortium name="US DOE Joint Genome Institute"/>
            <person name="Lucas S."/>
            <person name="Copeland A."/>
            <person name="Lapidus A."/>
            <person name="Glavina del Rio T."/>
            <person name="Tice H."/>
            <person name="Bruce D."/>
            <person name="Goodwin L."/>
            <person name="Pitluck S."/>
            <person name="Munk A.C."/>
            <person name="Brettin T."/>
            <person name="Detter J.C."/>
            <person name="Han C."/>
            <person name="Tapia R."/>
            <person name="Larimer F."/>
            <person name="Land M."/>
            <person name="Hauser L."/>
            <person name="Kyrpides N."/>
            <person name="Anderson I."/>
            <person name="Wall J.D."/>
            <person name="Arkin A.P."/>
            <person name="Dehal P."/>
            <person name="Chivian D."/>
            <person name="Giles B."/>
            <person name="Hazen T.C."/>
        </authorList>
    </citation>
    <scope>NUCLEOTIDE SEQUENCE [LARGE SCALE GENOMIC DNA]</scope>
    <source>
        <strain evidence="11">ATCC 14822 / DSM 2638 / NCIMB 8403 / VKM B-1763</strain>
    </source>
</reference>
<dbReference type="SUPFAM" id="SSF52540">
    <property type="entry name" value="P-loop containing nucleoside triphosphate hydrolases"/>
    <property type="match status" value="1"/>
</dbReference>
<dbReference type="OrthoDB" id="9809450at2"/>
<dbReference type="InterPro" id="IPR008995">
    <property type="entry name" value="Mo/tungstate-bd_C_term_dom"/>
</dbReference>
<evidence type="ECO:0000256" key="3">
    <source>
        <dbReference type="ARBA" id="ARBA00022496"/>
    </source>
</evidence>
<evidence type="ECO:0000256" key="7">
    <source>
        <dbReference type="ARBA" id="ARBA00023065"/>
    </source>
</evidence>
<dbReference type="InterPro" id="IPR003439">
    <property type="entry name" value="ABC_transporter-like_ATP-bd"/>
</dbReference>
<evidence type="ECO:0000313" key="10">
    <source>
        <dbReference type="EMBL" id="ACS81600.1"/>
    </source>
</evidence>
<evidence type="ECO:0000256" key="2">
    <source>
        <dbReference type="ARBA" id="ARBA00022475"/>
    </source>
</evidence>
<dbReference type="GO" id="GO:0016887">
    <property type="term" value="F:ATP hydrolysis activity"/>
    <property type="evidence" value="ECO:0007669"/>
    <property type="project" value="InterPro"/>
</dbReference>
<dbReference type="RefSeq" id="WP_015853416.1">
    <property type="nucleotide sequence ID" value="NC_012881.1"/>
</dbReference>
<protein>
    <submittedName>
        <fullName evidence="10">ABC transporter related</fullName>
    </submittedName>
</protein>
<dbReference type="FunFam" id="3.40.50.300:FF:000425">
    <property type="entry name" value="Probable ABC transporter, ATP-binding subunit"/>
    <property type="match status" value="1"/>
</dbReference>
<dbReference type="InterPro" id="IPR017871">
    <property type="entry name" value="ABC_transporter-like_CS"/>
</dbReference>
<evidence type="ECO:0000256" key="6">
    <source>
        <dbReference type="ARBA" id="ARBA00023004"/>
    </source>
</evidence>
<dbReference type="PANTHER" id="PTHR42781">
    <property type="entry name" value="SPERMIDINE/PUTRESCINE IMPORT ATP-BINDING PROTEIN POTA"/>
    <property type="match status" value="1"/>
</dbReference>
<dbReference type="GO" id="GO:0043190">
    <property type="term" value="C:ATP-binding cassette (ABC) transporter complex"/>
    <property type="evidence" value="ECO:0007669"/>
    <property type="project" value="InterPro"/>
</dbReference>
<accession>C6BTB9</accession>
<dbReference type="Gene3D" id="3.40.50.300">
    <property type="entry name" value="P-loop containing nucleotide triphosphate hydrolases"/>
    <property type="match status" value="1"/>
</dbReference>
<evidence type="ECO:0000256" key="4">
    <source>
        <dbReference type="ARBA" id="ARBA00022741"/>
    </source>
</evidence>
<sequence>MTALLEVKNIDKFYDQFHAVKNVTFSLEKGEIGCLLGPSGCGKTTLLRTIAGFEDLATGSISIAGQMVAGEQTIPPERRNIGMVFQDYALFPHLTVSENIAFGIEQLSSGEKSKRIADLLKTVELEGAGNKYPHELSGGQQQRVALARALAPEPKLLLMDEPFSNLDVALRENLSTEIREILKARSITALMVTHNQNEAFAMADKVGVLSCGCMEQWDTPHSIYHHPSNPTVAGFVGEGVFINASITEKGHIQCALGTLKADTDLNFDNGAQAKLLIRPEDVIHNDDSPYGAEILSRTFRGPNILYKLKLDNGEQILSLVPSHHQHAVGQRIGIYQEVEDLVLFPADSSMDAGQQCPR</sequence>
<dbReference type="InterPro" id="IPR015853">
    <property type="entry name" value="ABC_transpr_FbpC"/>
</dbReference>
<proteinExistence type="predicted"/>
<keyword evidence="4" id="KW-0547">Nucleotide-binding</keyword>
<dbReference type="InterPro" id="IPR013611">
    <property type="entry name" value="Transp-assoc_OB_typ2"/>
</dbReference>
<gene>
    <name evidence="10" type="ordered locus">Desal_3554</name>
</gene>
<keyword evidence="8" id="KW-0472">Membrane</keyword>
<dbReference type="GO" id="GO:0015697">
    <property type="term" value="P:quaternary ammonium group transport"/>
    <property type="evidence" value="ECO:0007669"/>
    <property type="project" value="UniProtKB-ARBA"/>
</dbReference>
<dbReference type="Proteomes" id="UP000002601">
    <property type="component" value="Chromosome"/>
</dbReference>
<keyword evidence="5" id="KW-0067">ATP-binding</keyword>
<keyword evidence="1" id="KW-0813">Transport</keyword>
<keyword evidence="3" id="KW-0410">Iron transport</keyword>
<dbReference type="InterPro" id="IPR003593">
    <property type="entry name" value="AAA+_ATPase"/>
</dbReference>
<evidence type="ECO:0000256" key="1">
    <source>
        <dbReference type="ARBA" id="ARBA00022448"/>
    </source>
</evidence>
<dbReference type="EMBL" id="CP001649">
    <property type="protein sequence ID" value="ACS81600.1"/>
    <property type="molecule type" value="Genomic_DNA"/>
</dbReference>
<evidence type="ECO:0000259" key="9">
    <source>
        <dbReference type="PROSITE" id="PS50893"/>
    </source>
</evidence>
<evidence type="ECO:0000256" key="5">
    <source>
        <dbReference type="ARBA" id="ARBA00022840"/>
    </source>
</evidence>
<name>C6BTB9_MARSD</name>
<feature type="domain" description="ABC transporter" evidence="9">
    <location>
        <begin position="5"/>
        <end position="236"/>
    </location>
</feature>
<dbReference type="SUPFAM" id="SSF50331">
    <property type="entry name" value="MOP-like"/>
    <property type="match status" value="1"/>
</dbReference>
<dbReference type="GO" id="GO:0005524">
    <property type="term" value="F:ATP binding"/>
    <property type="evidence" value="ECO:0007669"/>
    <property type="project" value="UniProtKB-KW"/>
</dbReference>
<dbReference type="eggNOG" id="COG3842">
    <property type="taxonomic scope" value="Bacteria"/>
</dbReference>
<dbReference type="HOGENOM" id="CLU_000604_1_1_7"/>
<dbReference type="PROSITE" id="PS00211">
    <property type="entry name" value="ABC_TRANSPORTER_1"/>
    <property type="match status" value="1"/>
</dbReference>
<keyword evidence="7" id="KW-0406">Ion transport</keyword>
<dbReference type="CDD" id="cd03259">
    <property type="entry name" value="ABC_Carb_Solutes_like"/>
    <property type="match status" value="1"/>
</dbReference>
<dbReference type="KEGG" id="dsa:Desal_3554"/>
<keyword evidence="11" id="KW-1185">Reference proteome</keyword>
<dbReference type="Pfam" id="PF00005">
    <property type="entry name" value="ABC_tran"/>
    <property type="match status" value="1"/>
</dbReference>
<evidence type="ECO:0000313" key="11">
    <source>
        <dbReference type="Proteomes" id="UP000002601"/>
    </source>
</evidence>
<organism evidence="10 11">
    <name type="scientific">Maridesulfovibrio salexigens (strain ATCC 14822 / DSM 2638 / NCIMB 8403 / VKM B-1763)</name>
    <name type="common">Desulfovibrio salexigens</name>
    <dbReference type="NCBI Taxonomy" id="526222"/>
    <lineage>
        <taxon>Bacteria</taxon>
        <taxon>Pseudomonadati</taxon>
        <taxon>Thermodesulfobacteriota</taxon>
        <taxon>Desulfovibrionia</taxon>
        <taxon>Desulfovibrionales</taxon>
        <taxon>Desulfovibrionaceae</taxon>
        <taxon>Maridesulfovibrio</taxon>
    </lineage>
</organism>
<dbReference type="InterPro" id="IPR027417">
    <property type="entry name" value="P-loop_NTPase"/>
</dbReference>
<dbReference type="Pfam" id="PF08402">
    <property type="entry name" value="TOBE_2"/>
    <property type="match status" value="1"/>
</dbReference>
<dbReference type="Gene3D" id="2.40.50.100">
    <property type="match status" value="1"/>
</dbReference>
<keyword evidence="2" id="KW-1003">Cell membrane</keyword>
<dbReference type="PANTHER" id="PTHR42781:SF4">
    <property type="entry name" value="SPERMIDINE_PUTRESCINE IMPORT ATP-BINDING PROTEIN POTA"/>
    <property type="match status" value="1"/>
</dbReference>